<organism evidence="1 2">
    <name type="scientific">Roseateles subflavus</name>
    <dbReference type="NCBI Taxonomy" id="3053353"/>
    <lineage>
        <taxon>Bacteria</taxon>
        <taxon>Pseudomonadati</taxon>
        <taxon>Pseudomonadota</taxon>
        <taxon>Betaproteobacteria</taxon>
        <taxon>Burkholderiales</taxon>
        <taxon>Sphaerotilaceae</taxon>
        <taxon>Roseateles</taxon>
    </lineage>
</organism>
<dbReference type="EMBL" id="JASVDS010000001">
    <property type="protein sequence ID" value="MDL5030328.1"/>
    <property type="molecule type" value="Genomic_DNA"/>
</dbReference>
<gene>
    <name evidence="1" type="ORF">QRD43_00305</name>
</gene>
<sequence>MTQETTRVQALESQNRLLKLGLLLATALLALAAAPAKVHFQEIDVERINLVTADGQRELVIANRHRLPGVVAEGQEAPDHRHTAGIIFYNSVGDESGGMLWSGRPGVQGASGVQGPPEQGMHFSMDRFGGDQQMALGYYEREGHLYTGLRVFDRGLAKDYEPHWKAMQATPPGPARDALKQQWEAAGGAQTDRLFLGKTAGRSSALILSDGKGRPRLMIYVTEAGKTVFDFLDERGEVIKSLAPAEATAPAQSQGSHG</sequence>
<proteinExistence type="predicted"/>
<comment type="caution">
    <text evidence="1">The sequence shown here is derived from an EMBL/GenBank/DDBJ whole genome shotgun (WGS) entry which is preliminary data.</text>
</comment>
<evidence type="ECO:0000313" key="2">
    <source>
        <dbReference type="Proteomes" id="UP001238603"/>
    </source>
</evidence>
<accession>A0ABT7LBU9</accession>
<protein>
    <recommendedName>
        <fullName evidence="3">DUF4340 domain-containing protein</fullName>
    </recommendedName>
</protein>
<keyword evidence="2" id="KW-1185">Reference proteome</keyword>
<dbReference type="RefSeq" id="WP_285980468.1">
    <property type="nucleotide sequence ID" value="NZ_JASVDS010000001.1"/>
</dbReference>
<evidence type="ECO:0008006" key="3">
    <source>
        <dbReference type="Google" id="ProtNLM"/>
    </source>
</evidence>
<reference evidence="1 2" key="1">
    <citation type="submission" date="2023-06" db="EMBL/GenBank/DDBJ databases">
        <title>Pelomonas sp. APW6 16S ribosomal RNA gene genome sequencing and assembly.</title>
        <authorList>
            <person name="Woo H."/>
        </authorList>
    </citation>
    <scope>NUCLEOTIDE SEQUENCE [LARGE SCALE GENOMIC DNA]</scope>
    <source>
        <strain evidence="1 2">APW6</strain>
    </source>
</reference>
<evidence type="ECO:0000313" key="1">
    <source>
        <dbReference type="EMBL" id="MDL5030328.1"/>
    </source>
</evidence>
<name>A0ABT7LBU9_9BURK</name>
<dbReference type="Proteomes" id="UP001238603">
    <property type="component" value="Unassembled WGS sequence"/>
</dbReference>